<reference evidence="1 2" key="1">
    <citation type="submission" date="2016-10" db="EMBL/GenBank/DDBJ databases">
        <authorList>
            <person name="de Groot N.N."/>
        </authorList>
    </citation>
    <scope>NUCLEOTIDE SEQUENCE [LARGE SCALE GENOMIC DNA]</scope>
    <source>
        <strain evidence="1 2">CGMCC 1.9159</strain>
    </source>
</reference>
<gene>
    <name evidence="1" type="ORF">SAMN04488242_1591</name>
</gene>
<keyword evidence="2" id="KW-1185">Reference proteome</keyword>
<dbReference type="STRING" id="686624.SAMN04488242_1591"/>
<dbReference type="Proteomes" id="UP000199475">
    <property type="component" value="Unassembled WGS sequence"/>
</dbReference>
<dbReference type="EMBL" id="FNGP01000002">
    <property type="protein sequence ID" value="SDL43639.1"/>
    <property type="molecule type" value="Genomic_DNA"/>
</dbReference>
<dbReference type="RefSeq" id="WP_143008246.1">
    <property type="nucleotide sequence ID" value="NZ_FNGP01000002.1"/>
</dbReference>
<dbReference type="OrthoDB" id="5877785at2"/>
<organism evidence="1 2">
    <name type="scientific">Tessaracoccus oleiagri</name>
    <dbReference type="NCBI Taxonomy" id="686624"/>
    <lineage>
        <taxon>Bacteria</taxon>
        <taxon>Bacillati</taxon>
        <taxon>Actinomycetota</taxon>
        <taxon>Actinomycetes</taxon>
        <taxon>Propionibacteriales</taxon>
        <taxon>Propionibacteriaceae</taxon>
        <taxon>Tessaracoccus</taxon>
    </lineage>
</organism>
<name>A0A1G9K1J0_9ACTN</name>
<protein>
    <recommendedName>
        <fullName evidence="3">Restriction endonuclease</fullName>
    </recommendedName>
</protein>
<dbReference type="AlphaFoldDB" id="A0A1G9K1J0"/>
<proteinExistence type="predicted"/>
<evidence type="ECO:0008006" key="3">
    <source>
        <dbReference type="Google" id="ProtNLM"/>
    </source>
</evidence>
<evidence type="ECO:0000313" key="2">
    <source>
        <dbReference type="Proteomes" id="UP000199475"/>
    </source>
</evidence>
<evidence type="ECO:0000313" key="1">
    <source>
        <dbReference type="EMBL" id="SDL43639.1"/>
    </source>
</evidence>
<sequence length="159" mass="17242">MTHESKASTAQATTPQADAAKPFLYEDDVVTAVMTHLAGDGWSIEGHAMAHQHGDDIVARRGVDRLVIEAKGAGSSKMGTKRYGSLFTRNQVRSHVSVAIHRALRVWSGGEAQAGLAFPDNQHHREMVSHVLPALRRLGIAVFWVADDLSVSVDHETAQ</sequence>
<accession>A0A1G9K1J0</accession>